<dbReference type="RefSeq" id="WP_015902842.1">
    <property type="nucleotide sequence ID" value="NC_012115.1"/>
</dbReference>
<protein>
    <submittedName>
        <fullName evidence="9">C4-Dicarboxylate transporter</fullName>
    </submittedName>
</protein>
<dbReference type="HOGENOM" id="CLU_030057_6_4_7"/>
<keyword evidence="5 8" id="KW-0812">Transmembrane</keyword>
<keyword evidence="6 8" id="KW-1133">Transmembrane helix</keyword>
<dbReference type="PANTHER" id="PTHR31686">
    <property type="match status" value="1"/>
</dbReference>
<feature type="transmembrane region" description="Helical" evidence="8">
    <location>
        <begin position="301"/>
        <end position="324"/>
    </location>
</feature>
<dbReference type="STRING" id="598659.NAMH_0393"/>
<dbReference type="eggNOG" id="COG1275">
    <property type="taxonomic scope" value="Bacteria"/>
</dbReference>
<feature type="transmembrane region" description="Helical" evidence="8">
    <location>
        <begin position="276"/>
        <end position="295"/>
    </location>
</feature>
<organism evidence="9 10">
    <name type="scientific">Nautilia profundicola (strain ATCC BAA-1463 / DSM 18972 / AmH)</name>
    <dbReference type="NCBI Taxonomy" id="598659"/>
    <lineage>
        <taxon>Bacteria</taxon>
        <taxon>Pseudomonadati</taxon>
        <taxon>Campylobacterota</taxon>
        <taxon>Epsilonproteobacteria</taxon>
        <taxon>Nautiliales</taxon>
        <taxon>Nautiliaceae</taxon>
        <taxon>Nautilia</taxon>
    </lineage>
</organism>
<dbReference type="EMBL" id="CP001279">
    <property type="protein sequence ID" value="ACM93790.1"/>
    <property type="molecule type" value="Genomic_DNA"/>
</dbReference>
<comment type="similarity">
    <text evidence="2">Belongs to the tellurite-resistance/dicarboxylate transporter (TDT) family.</text>
</comment>
<dbReference type="PANTHER" id="PTHR31686:SF1">
    <property type="entry name" value="SULFITE EFFLUX PUMP SSU1"/>
    <property type="match status" value="1"/>
</dbReference>
<dbReference type="Proteomes" id="UP000000448">
    <property type="component" value="Chromosome"/>
</dbReference>
<dbReference type="InterPro" id="IPR051629">
    <property type="entry name" value="Sulfite_efflux_TDT"/>
</dbReference>
<dbReference type="GO" id="GO:0000319">
    <property type="term" value="F:sulfite transmembrane transporter activity"/>
    <property type="evidence" value="ECO:0007669"/>
    <property type="project" value="TreeGrafter"/>
</dbReference>
<evidence type="ECO:0000256" key="5">
    <source>
        <dbReference type="ARBA" id="ARBA00022692"/>
    </source>
</evidence>
<keyword evidence="3" id="KW-0813">Transport</keyword>
<feature type="transmembrane region" description="Helical" evidence="8">
    <location>
        <begin position="80"/>
        <end position="101"/>
    </location>
</feature>
<gene>
    <name evidence="9" type="ordered locus">NAMH_0393</name>
</gene>
<evidence type="ECO:0000256" key="8">
    <source>
        <dbReference type="SAM" id="Phobius"/>
    </source>
</evidence>
<feature type="transmembrane region" description="Helical" evidence="8">
    <location>
        <begin position="211"/>
        <end position="229"/>
    </location>
</feature>
<dbReference type="AlphaFoldDB" id="B9L858"/>
<evidence type="ECO:0000313" key="10">
    <source>
        <dbReference type="Proteomes" id="UP000000448"/>
    </source>
</evidence>
<evidence type="ECO:0000256" key="7">
    <source>
        <dbReference type="ARBA" id="ARBA00023136"/>
    </source>
</evidence>
<dbReference type="InterPro" id="IPR038665">
    <property type="entry name" value="Voltage-dep_anion_channel_sf"/>
</dbReference>
<evidence type="ECO:0000313" key="9">
    <source>
        <dbReference type="EMBL" id="ACM93790.1"/>
    </source>
</evidence>
<dbReference type="CDD" id="cd09321">
    <property type="entry name" value="TDT_like_3"/>
    <property type="match status" value="1"/>
</dbReference>
<dbReference type="KEGG" id="nam:NAMH_0393"/>
<keyword evidence="10" id="KW-1185">Reference proteome</keyword>
<dbReference type="InterPro" id="IPR011552">
    <property type="entry name" value="TehA/Mae1"/>
</dbReference>
<feature type="transmembrane region" description="Helical" evidence="8">
    <location>
        <begin position="7"/>
        <end position="29"/>
    </location>
</feature>
<name>B9L858_NAUPA</name>
<dbReference type="GO" id="GO:0005886">
    <property type="term" value="C:plasma membrane"/>
    <property type="evidence" value="ECO:0007669"/>
    <property type="project" value="UniProtKB-SubCell"/>
</dbReference>
<evidence type="ECO:0000256" key="6">
    <source>
        <dbReference type="ARBA" id="ARBA00022989"/>
    </source>
</evidence>
<dbReference type="PROSITE" id="PS51257">
    <property type="entry name" value="PROKAR_LIPOPROTEIN"/>
    <property type="match status" value="1"/>
</dbReference>
<sequence length="336" mass="38765">MDYIKNFAPSWFASIMGTGILAISCKLFSEYFSVLLPVSIFLFWFNLFIFFLFLVLWILRWLLFYEKAKDDLFHPIISSFYPTIAVAFLVIAGGYIIILHNTQLAEIFWFLGTLLMIAFAFLIPFIMFSHEKIEISHINPGWYIPPVGLIVIPIAGAFFEPLSTGVYKELITITNFLGYGAGFFLYIALLAIIVYRLILHSPLPGTIAPTLWINLGPIGAGNIALINIISKTSFISVKEPFYIFSLIFWGFGLWWLVMSIIMTIRYIKRAELNYTMSWWAFIFPLGAYTASTYLIGKILHLKIISILGFFIFWLLFFIWCITFFKTFTNIKKIFKG</sequence>
<accession>B9L858</accession>
<comment type="subcellular location">
    <subcellularLocation>
        <location evidence="1">Cell membrane</location>
        <topology evidence="1">Multi-pass membrane protein</topology>
    </subcellularLocation>
</comment>
<feature type="transmembrane region" description="Helical" evidence="8">
    <location>
        <begin position="140"/>
        <end position="159"/>
    </location>
</feature>
<proteinExistence type="inferred from homology"/>
<evidence type="ECO:0000256" key="4">
    <source>
        <dbReference type="ARBA" id="ARBA00022475"/>
    </source>
</evidence>
<evidence type="ECO:0000256" key="1">
    <source>
        <dbReference type="ARBA" id="ARBA00004651"/>
    </source>
</evidence>
<evidence type="ECO:0000256" key="3">
    <source>
        <dbReference type="ARBA" id="ARBA00022448"/>
    </source>
</evidence>
<feature type="transmembrane region" description="Helical" evidence="8">
    <location>
        <begin position="241"/>
        <end position="264"/>
    </location>
</feature>
<dbReference type="InterPro" id="IPR004695">
    <property type="entry name" value="SLAC1/Mae1/Ssu1/TehA"/>
</dbReference>
<keyword evidence="4" id="KW-1003">Cell membrane</keyword>
<reference evidence="9 10" key="1">
    <citation type="journal article" date="2009" name="PLoS Genet.">
        <title>Adaptations to submarine hydrothermal environments exemplified by the genome of Nautilia profundicola.</title>
        <authorList>
            <person name="Campbell B.J."/>
            <person name="Smith J.L."/>
            <person name="Hanson T.E."/>
            <person name="Klotz M.G."/>
            <person name="Stein L.Y."/>
            <person name="Lee C.K."/>
            <person name="Wu D."/>
            <person name="Robinson J.M."/>
            <person name="Khouri H.M."/>
            <person name="Eisen J.A."/>
            <person name="Cary S.C."/>
        </authorList>
    </citation>
    <scope>NUCLEOTIDE SEQUENCE [LARGE SCALE GENOMIC DNA]</scope>
    <source>
        <strain evidence="10">ATCC BAA-1463 / DSM 18972 / AmH</strain>
    </source>
</reference>
<feature type="transmembrane region" description="Helical" evidence="8">
    <location>
        <begin position="35"/>
        <end position="59"/>
    </location>
</feature>
<feature type="transmembrane region" description="Helical" evidence="8">
    <location>
        <begin position="179"/>
        <end position="199"/>
    </location>
</feature>
<dbReference type="Gene3D" id="1.50.10.150">
    <property type="entry name" value="Voltage-dependent anion channel"/>
    <property type="match status" value="1"/>
</dbReference>
<evidence type="ECO:0000256" key="2">
    <source>
        <dbReference type="ARBA" id="ARBA00008566"/>
    </source>
</evidence>
<feature type="transmembrane region" description="Helical" evidence="8">
    <location>
        <begin position="107"/>
        <end position="128"/>
    </location>
</feature>
<dbReference type="Pfam" id="PF03595">
    <property type="entry name" value="SLAC1"/>
    <property type="match status" value="1"/>
</dbReference>
<dbReference type="NCBIfam" id="TIGR00816">
    <property type="entry name" value="tdt"/>
    <property type="match status" value="1"/>
</dbReference>
<keyword evidence="7 8" id="KW-0472">Membrane</keyword>